<organism evidence="1 2">
    <name type="scientific">Heterorhabditis bacteriophora</name>
    <name type="common">Entomopathogenic nematode worm</name>
    <dbReference type="NCBI Taxonomy" id="37862"/>
    <lineage>
        <taxon>Eukaryota</taxon>
        <taxon>Metazoa</taxon>
        <taxon>Ecdysozoa</taxon>
        <taxon>Nematoda</taxon>
        <taxon>Chromadorea</taxon>
        <taxon>Rhabditida</taxon>
        <taxon>Rhabditina</taxon>
        <taxon>Rhabditomorpha</taxon>
        <taxon>Strongyloidea</taxon>
        <taxon>Heterorhabditidae</taxon>
        <taxon>Heterorhabditis</taxon>
    </lineage>
</organism>
<accession>A0A1I7WET8</accession>
<reference evidence="2" key="1">
    <citation type="submission" date="2016-11" db="UniProtKB">
        <authorList>
            <consortium name="WormBaseParasite"/>
        </authorList>
    </citation>
    <scope>IDENTIFICATION</scope>
</reference>
<evidence type="ECO:0000313" key="1">
    <source>
        <dbReference type="Proteomes" id="UP000095283"/>
    </source>
</evidence>
<protein>
    <submittedName>
        <fullName evidence="2">Uncharacterized protein</fullName>
    </submittedName>
</protein>
<evidence type="ECO:0000313" key="2">
    <source>
        <dbReference type="WBParaSite" id="Hba_03468"/>
    </source>
</evidence>
<dbReference type="Proteomes" id="UP000095283">
    <property type="component" value="Unplaced"/>
</dbReference>
<dbReference type="AlphaFoldDB" id="A0A1I7WET8"/>
<keyword evidence="1" id="KW-1185">Reference proteome</keyword>
<sequence length="93" mass="10997">MNYYIFLYKNSRSELCVLADVTALFLRSYAIALHSSLEDCTYAREFLYLSSETLRIFNQLNDRRRALTVPQTGDLQPATTFFLLLYVFMKYKE</sequence>
<proteinExistence type="predicted"/>
<dbReference type="WBParaSite" id="Hba_03468">
    <property type="protein sequence ID" value="Hba_03468"/>
    <property type="gene ID" value="Hba_03468"/>
</dbReference>
<name>A0A1I7WET8_HETBA</name>